<dbReference type="EMBL" id="BAAAEI010000015">
    <property type="protein sequence ID" value="GAA0361578.1"/>
    <property type="molecule type" value="Genomic_DNA"/>
</dbReference>
<dbReference type="InterPro" id="IPR014266">
    <property type="entry name" value="PEP-CTERM_TPR_PrsT"/>
</dbReference>
<gene>
    <name evidence="2" type="ORF">GCM10009092_27410</name>
</gene>
<evidence type="ECO:0008006" key="4">
    <source>
        <dbReference type="Google" id="ProtNLM"/>
    </source>
</evidence>
<comment type="caution">
    <text evidence="2">The sequence shown here is derived from an EMBL/GenBank/DDBJ whole genome shotgun (WGS) entry which is preliminary data.</text>
</comment>
<dbReference type="Gene3D" id="1.25.40.10">
    <property type="entry name" value="Tetratricopeptide repeat domain"/>
    <property type="match status" value="6"/>
</dbReference>
<evidence type="ECO:0000256" key="1">
    <source>
        <dbReference type="PROSITE-ProRule" id="PRU00339"/>
    </source>
</evidence>
<accession>A0ABN0XDQ1</accession>
<name>A0ABN0XDQ1_9ALTE</name>
<dbReference type="PROSITE" id="PS51257">
    <property type="entry name" value="PROKAR_LIPOPROTEIN"/>
    <property type="match status" value="1"/>
</dbReference>
<dbReference type="Pfam" id="PF13432">
    <property type="entry name" value="TPR_16"/>
    <property type="match status" value="1"/>
</dbReference>
<dbReference type="PANTHER" id="PTHR12558">
    <property type="entry name" value="CELL DIVISION CYCLE 16,23,27"/>
    <property type="match status" value="1"/>
</dbReference>
<organism evidence="2 3">
    <name type="scientific">Bowmanella denitrificans</name>
    <dbReference type="NCBI Taxonomy" id="366582"/>
    <lineage>
        <taxon>Bacteria</taxon>
        <taxon>Pseudomonadati</taxon>
        <taxon>Pseudomonadota</taxon>
        <taxon>Gammaproteobacteria</taxon>
        <taxon>Alteromonadales</taxon>
        <taxon>Alteromonadaceae</taxon>
        <taxon>Bowmanella</taxon>
    </lineage>
</organism>
<dbReference type="NCBIfam" id="TIGR02917">
    <property type="entry name" value="PEP_TPR_lipo"/>
    <property type="match status" value="1"/>
</dbReference>
<dbReference type="SUPFAM" id="SSF48452">
    <property type="entry name" value="TPR-like"/>
    <property type="match status" value="5"/>
</dbReference>
<dbReference type="Proteomes" id="UP001501757">
    <property type="component" value="Unassembled WGS sequence"/>
</dbReference>
<feature type="repeat" description="TPR" evidence="1">
    <location>
        <begin position="193"/>
        <end position="226"/>
    </location>
</feature>
<evidence type="ECO:0000313" key="3">
    <source>
        <dbReference type="Proteomes" id="UP001501757"/>
    </source>
</evidence>
<keyword evidence="1" id="KW-0802">TPR repeat</keyword>
<dbReference type="PROSITE" id="PS50005">
    <property type="entry name" value="TPR"/>
    <property type="match status" value="4"/>
</dbReference>
<dbReference type="InterPro" id="IPR011990">
    <property type="entry name" value="TPR-like_helical_dom_sf"/>
</dbReference>
<proteinExistence type="predicted"/>
<dbReference type="Pfam" id="PF14559">
    <property type="entry name" value="TPR_19"/>
    <property type="match status" value="4"/>
</dbReference>
<evidence type="ECO:0000313" key="2">
    <source>
        <dbReference type="EMBL" id="GAA0361578.1"/>
    </source>
</evidence>
<reference evidence="2 3" key="1">
    <citation type="journal article" date="2019" name="Int. J. Syst. Evol. Microbiol.">
        <title>The Global Catalogue of Microorganisms (GCM) 10K type strain sequencing project: providing services to taxonomists for standard genome sequencing and annotation.</title>
        <authorList>
            <consortium name="The Broad Institute Genomics Platform"/>
            <consortium name="The Broad Institute Genome Sequencing Center for Infectious Disease"/>
            <person name="Wu L."/>
            <person name="Ma J."/>
        </authorList>
    </citation>
    <scope>NUCLEOTIDE SEQUENCE [LARGE SCALE GENOMIC DNA]</scope>
    <source>
        <strain evidence="2 3">JCM 13378</strain>
    </source>
</reference>
<protein>
    <recommendedName>
        <fullName evidence="4">PEP-CTERM system TPR-repeat protein PrsT</fullName>
    </recommendedName>
</protein>
<dbReference type="SMART" id="SM00028">
    <property type="entry name" value="TPR"/>
    <property type="match status" value="10"/>
</dbReference>
<feature type="repeat" description="TPR" evidence="1">
    <location>
        <begin position="56"/>
        <end position="89"/>
    </location>
</feature>
<dbReference type="InterPro" id="IPR019734">
    <property type="entry name" value="TPR_rpt"/>
</dbReference>
<keyword evidence="3" id="KW-1185">Reference proteome</keyword>
<dbReference type="RefSeq" id="WP_343845657.1">
    <property type="nucleotide sequence ID" value="NZ_BAAAEI010000015.1"/>
</dbReference>
<sequence length="916" mass="101853">MRRTLIASLVLGSLLACTPKDSDSYLAAARDALAKGDTQAAVIEFKNAVQVAPQDARVRFELGKLYLEQRMYQDAEKELNRAMEYGYDPAQVVPLLSRSYQKTGADVALSKLANKYAGLTEAQAAEVGFYRLESLVRLDQKEKAKSLIEDIRNYQTSSAFKSLALVYGYLLDENVEAARIQLEEILANQPEQPDALKLLARMQLQQGDVDAAIATYQTYQQANPDDHEITFMLARLLTDHGRAAEAEPLVDRLLKLNKDNPLLNQLKGLSRADAGDFEAAQEFTEKALLKETTDPAMRLTAGFAAYQSGDYESARTHLSLVASDLPANHPALRLLAAAQLKLGLNEQAEETLNRLDQSSADDASLFSAAGFGLLREGDLHGAQAMIDKSEQVSQSPMDLTRLGILQLSVNDVKGILNLEQALEQAPDQAITRTTLATAYLATKQLDKALALADEWKAQEPKSEQPYLLAATAYQRKGEKDKALEQLLKAKELAPDNAKVRLALIDIKLVENQLQEGEAELRAYLNDYPDNIAALSRYFDLTRLREQGQEGLALIQKAFDKQKNNLSLRLLLANAHMLLGQQDKTISLLAEVKQPADGQPLPASYWDMLGKAYLQKDRVADAEAHYDNWLKVQSGNVQALLGKLFLLDVRSNFKQGKELAKSVLDKYPDDPRFLSIYTHFLLMNAEFAEARRRFDTLPQAVKDSPAGLGMQGRLLAGEGNCQAAQASIQAAYDNKPNQRNLTLAMFCLEKLGQKDLSHDLLSRHVQAHPKDLPAIMLLAEREIGRDNSKAIELYQQSLELHEANFLVLNNLAYLLYEQNKLDDALKYANRALELQPQEPSVLDTAAQILIARKDLGKAEEYLSRASNSEAVTDEVYLNYVDLLIKRGKKELAGRKLQQRQYKDDGAQARAEQLSGKL</sequence>
<feature type="repeat" description="TPR" evidence="1">
    <location>
        <begin position="463"/>
        <end position="496"/>
    </location>
</feature>
<dbReference type="PANTHER" id="PTHR12558:SF13">
    <property type="entry name" value="CELL DIVISION CYCLE PROTEIN 27 HOMOLOG"/>
    <property type="match status" value="1"/>
</dbReference>
<feature type="repeat" description="TPR" evidence="1">
    <location>
        <begin position="804"/>
        <end position="837"/>
    </location>
</feature>